<feature type="region of interest" description="Disordered" evidence="4">
    <location>
        <begin position="1"/>
        <end position="25"/>
    </location>
</feature>
<gene>
    <name evidence="5" type="ORF">GGX14DRAFT_552044</name>
</gene>
<dbReference type="EMBL" id="JARJCW010000059">
    <property type="protein sequence ID" value="KAJ7201373.1"/>
    <property type="molecule type" value="Genomic_DNA"/>
</dbReference>
<dbReference type="InterPro" id="IPR020472">
    <property type="entry name" value="WD40_PAC1"/>
</dbReference>
<dbReference type="GO" id="GO:0080008">
    <property type="term" value="C:Cul4-RING E3 ubiquitin ligase complex"/>
    <property type="evidence" value="ECO:0007669"/>
    <property type="project" value="TreeGrafter"/>
</dbReference>
<evidence type="ECO:0000256" key="1">
    <source>
        <dbReference type="ARBA" id="ARBA00022574"/>
    </source>
</evidence>
<evidence type="ECO:0000256" key="2">
    <source>
        <dbReference type="ARBA" id="ARBA00022737"/>
    </source>
</evidence>
<comment type="caution">
    <text evidence="5">The sequence shown here is derived from an EMBL/GenBank/DDBJ whole genome shotgun (WGS) entry which is preliminary data.</text>
</comment>
<dbReference type="Pfam" id="PF00400">
    <property type="entry name" value="WD40"/>
    <property type="match status" value="5"/>
</dbReference>
<feature type="repeat" description="WD" evidence="3">
    <location>
        <begin position="333"/>
        <end position="367"/>
    </location>
</feature>
<dbReference type="SMART" id="SM00320">
    <property type="entry name" value="WD40"/>
    <property type="match status" value="6"/>
</dbReference>
<dbReference type="SUPFAM" id="SSF50370">
    <property type="entry name" value="Ricin B-like lectins"/>
    <property type="match status" value="1"/>
</dbReference>
<evidence type="ECO:0000256" key="4">
    <source>
        <dbReference type="SAM" id="MobiDB-lite"/>
    </source>
</evidence>
<proteinExistence type="predicted"/>
<sequence>MDEDWEVEGNEQQPADPSRTASSRATTVEALLAPFLQRQAAATGGVRINLQGLTLEDLTRLLRSTSAPEEDEDEEEEDDEEEDEYHRAFRSSKHRSYFREVTEPQEPGVRLIHSGDFGRVGNKTKSRRNDLNIAKVLRSRASEQRPRFYKEDYTSRLVPNTNGTAVAEFDSNVYTAQYSADSTFFYTCSQDFRLNIFDTSVPARPRQPGRRQTETHQGLQTNMKVINSIQARPGRWTISDVNLSPDNERMVYASISSTCYITSTTDPSPAQIPIPFTDPPGTRNRNTSLWGFDSGGYRIYSCRFSADGKEIIAGGNGQIFVYDLLANRRSVKIEAHKNDVNSCCWADTASGNVLVSASDDSFLKVWDRRSLGASQKPSGVLMGHTEGITYVSAKGDGRYVISNGKDQNLRLWDLRKMRTNHDLETVEDDFYGTNFDYRYPHYPKPRYQAHPKDCSVMTYHGHAVLRTLIRCHFSPAETTGGQYIYSGSADGRVHIWSLDGRVVQVLDRAKTLPMSFDPSEPELPKSRGLDANVCVRDVSWHSQEPVLMSAGWESGRGGSRLARHEWKGLSKMGGSLEDYLEKQAQEGGPGTRRSARLAEAAAARGRRSTGTMMPGTLAIIMTADLLIETYGFPPGYFVIRSVACDRLVDVSMDSKADGTALVLWPEKDTSLVEIRRSPVADNQVFFIDTSGVLCSRSSGHAVDVEGDRLVLRHRRPITYPFPNSYSHPLPRFSYSAETGEITVHFTSDPAHPPPHTNPPSDAWEKKTHILVSIPLRKPRTILDDAHHFLSSAITSPLSFFSNSESTATHEAVVSTDIDLGDDEVLEEERGEEAEVDDSPDSGRPLRVLGILNKSEEERKIAQSARLRRKWKITSLRQSNARTGEGLASQGL</sequence>
<dbReference type="InterPro" id="IPR051859">
    <property type="entry name" value="DCAF"/>
</dbReference>
<feature type="region of interest" description="Disordered" evidence="4">
    <location>
        <begin position="61"/>
        <end position="89"/>
    </location>
</feature>
<dbReference type="InterPro" id="IPR036322">
    <property type="entry name" value="WD40_repeat_dom_sf"/>
</dbReference>
<dbReference type="Gene3D" id="2.80.10.50">
    <property type="match status" value="1"/>
</dbReference>
<name>A0AAD6V6Z0_9AGAR</name>
<dbReference type="GO" id="GO:0043161">
    <property type="term" value="P:proteasome-mediated ubiquitin-dependent protein catabolic process"/>
    <property type="evidence" value="ECO:0007669"/>
    <property type="project" value="TreeGrafter"/>
</dbReference>
<keyword evidence="6" id="KW-1185">Reference proteome</keyword>
<keyword evidence="1 3" id="KW-0853">WD repeat</keyword>
<dbReference type="PROSITE" id="PS50082">
    <property type="entry name" value="WD_REPEATS_2"/>
    <property type="match status" value="2"/>
</dbReference>
<dbReference type="PANTHER" id="PTHR19847:SF7">
    <property type="entry name" value="DDB1- AND CUL4-ASSOCIATED FACTOR 11"/>
    <property type="match status" value="1"/>
</dbReference>
<accession>A0AAD6V6Z0</accession>
<protein>
    <submittedName>
        <fullName evidence="5">WD40 repeat-like protein</fullName>
    </submittedName>
</protein>
<dbReference type="InterPro" id="IPR015943">
    <property type="entry name" value="WD40/YVTN_repeat-like_dom_sf"/>
</dbReference>
<feature type="compositionally biased region" description="Acidic residues" evidence="4">
    <location>
        <begin position="827"/>
        <end position="839"/>
    </location>
</feature>
<reference evidence="5" key="1">
    <citation type="submission" date="2023-03" db="EMBL/GenBank/DDBJ databases">
        <title>Massive genome expansion in bonnet fungi (Mycena s.s.) driven by repeated elements and novel gene families across ecological guilds.</title>
        <authorList>
            <consortium name="Lawrence Berkeley National Laboratory"/>
            <person name="Harder C.B."/>
            <person name="Miyauchi S."/>
            <person name="Viragh M."/>
            <person name="Kuo A."/>
            <person name="Thoen E."/>
            <person name="Andreopoulos B."/>
            <person name="Lu D."/>
            <person name="Skrede I."/>
            <person name="Drula E."/>
            <person name="Henrissat B."/>
            <person name="Morin E."/>
            <person name="Kohler A."/>
            <person name="Barry K."/>
            <person name="LaButti K."/>
            <person name="Morin E."/>
            <person name="Salamov A."/>
            <person name="Lipzen A."/>
            <person name="Mereny Z."/>
            <person name="Hegedus B."/>
            <person name="Baldrian P."/>
            <person name="Stursova M."/>
            <person name="Weitz H."/>
            <person name="Taylor A."/>
            <person name="Grigoriev I.V."/>
            <person name="Nagy L.G."/>
            <person name="Martin F."/>
            <person name="Kauserud H."/>
        </authorList>
    </citation>
    <scope>NUCLEOTIDE SEQUENCE</scope>
    <source>
        <strain evidence="5">9144</strain>
    </source>
</reference>
<keyword evidence="2" id="KW-0677">Repeat</keyword>
<evidence type="ECO:0000313" key="5">
    <source>
        <dbReference type="EMBL" id="KAJ7201373.1"/>
    </source>
</evidence>
<feature type="compositionally biased region" description="Polar residues" evidence="4">
    <location>
        <begin position="10"/>
        <end position="25"/>
    </location>
</feature>
<dbReference type="PANTHER" id="PTHR19847">
    <property type="entry name" value="DDB1- AND CUL4-ASSOCIATED FACTOR 11"/>
    <property type="match status" value="1"/>
</dbReference>
<dbReference type="Gene3D" id="2.130.10.10">
    <property type="entry name" value="YVTN repeat-like/Quinoprotein amine dehydrogenase"/>
    <property type="match status" value="2"/>
</dbReference>
<dbReference type="Proteomes" id="UP001219525">
    <property type="component" value="Unassembled WGS sequence"/>
</dbReference>
<dbReference type="AlphaFoldDB" id="A0AAD6V6Z0"/>
<organism evidence="5 6">
    <name type="scientific">Mycena pura</name>
    <dbReference type="NCBI Taxonomy" id="153505"/>
    <lineage>
        <taxon>Eukaryota</taxon>
        <taxon>Fungi</taxon>
        <taxon>Dikarya</taxon>
        <taxon>Basidiomycota</taxon>
        <taxon>Agaricomycotina</taxon>
        <taxon>Agaricomycetes</taxon>
        <taxon>Agaricomycetidae</taxon>
        <taxon>Agaricales</taxon>
        <taxon>Marasmiineae</taxon>
        <taxon>Mycenaceae</taxon>
        <taxon>Mycena</taxon>
    </lineage>
</organism>
<feature type="repeat" description="WD" evidence="3">
    <location>
        <begin position="381"/>
        <end position="422"/>
    </location>
</feature>
<dbReference type="InterPro" id="IPR035992">
    <property type="entry name" value="Ricin_B-like_lectins"/>
</dbReference>
<feature type="region of interest" description="Disordered" evidence="4">
    <location>
        <begin position="827"/>
        <end position="849"/>
    </location>
</feature>
<dbReference type="PROSITE" id="PS50294">
    <property type="entry name" value="WD_REPEATS_REGION"/>
    <property type="match status" value="2"/>
</dbReference>
<evidence type="ECO:0000313" key="6">
    <source>
        <dbReference type="Proteomes" id="UP001219525"/>
    </source>
</evidence>
<dbReference type="SUPFAM" id="SSF50978">
    <property type="entry name" value="WD40 repeat-like"/>
    <property type="match status" value="1"/>
</dbReference>
<dbReference type="CDD" id="cd00161">
    <property type="entry name" value="beta-trefoil_Ricin-like"/>
    <property type="match status" value="1"/>
</dbReference>
<feature type="compositionally biased region" description="Acidic residues" evidence="4">
    <location>
        <begin position="68"/>
        <end position="83"/>
    </location>
</feature>
<evidence type="ECO:0000256" key="3">
    <source>
        <dbReference type="PROSITE-ProRule" id="PRU00221"/>
    </source>
</evidence>
<dbReference type="InterPro" id="IPR001680">
    <property type="entry name" value="WD40_rpt"/>
</dbReference>
<dbReference type="PRINTS" id="PR00320">
    <property type="entry name" value="GPROTEINBRPT"/>
</dbReference>